<keyword evidence="6" id="KW-1185">Reference proteome</keyword>
<evidence type="ECO:0000313" key="6">
    <source>
        <dbReference type="Proteomes" id="UP001476798"/>
    </source>
</evidence>
<dbReference type="Gene3D" id="3.40.50.300">
    <property type="entry name" value="P-loop containing nucleotide triphosphate hydrolases"/>
    <property type="match status" value="1"/>
</dbReference>
<comment type="similarity">
    <text evidence="1">Belongs to the SMC family. SMC5 subfamily.</text>
</comment>
<accession>A0ABV0P7F6</accession>
<name>A0ABV0P7F6_9TELE</name>
<dbReference type="Gene3D" id="1.10.287.1490">
    <property type="match status" value="1"/>
</dbReference>
<feature type="coiled-coil region" evidence="4">
    <location>
        <begin position="8"/>
        <end position="111"/>
    </location>
</feature>
<proteinExistence type="inferred from homology"/>
<dbReference type="PANTHER" id="PTHR45916">
    <property type="entry name" value="STRUCTURAL MAINTENANCE OF CHROMOSOMES PROTEIN 5"/>
    <property type="match status" value="1"/>
</dbReference>
<reference evidence="5 6" key="1">
    <citation type="submission" date="2021-06" db="EMBL/GenBank/DDBJ databases">
        <authorList>
            <person name="Palmer J.M."/>
        </authorList>
    </citation>
    <scope>NUCLEOTIDE SEQUENCE [LARGE SCALE GENOMIC DNA]</scope>
    <source>
        <strain evidence="5 6">GA_2019</strain>
        <tissue evidence="5">Muscle</tissue>
    </source>
</reference>
<organism evidence="5 6">
    <name type="scientific">Goodea atripinnis</name>
    <dbReference type="NCBI Taxonomy" id="208336"/>
    <lineage>
        <taxon>Eukaryota</taxon>
        <taxon>Metazoa</taxon>
        <taxon>Chordata</taxon>
        <taxon>Craniata</taxon>
        <taxon>Vertebrata</taxon>
        <taxon>Euteleostomi</taxon>
        <taxon>Actinopterygii</taxon>
        <taxon>Neopterygii</taxon>
        <taxon>Teleostei</taxon>
        <taxon>Neoteleostei</taxon>
        <taxon>Acanthomorphata</taxon>
        <taxon>Ovalentaria</taxon>
        <taxon>Atherinomorphae</taxon>
        <taxon>Cyprinodontiformes</taxon>
        <taxon>Goodeidae</taxon>
        <taxon>Goodea</taxon>
    </lineage>
</organism>
<evidence type="ECO:0000256" key="2">
    <source>
        <dbReference type="ARBA" id="ARBA00018687"/>
    </source>
</evidence>
<gene>
    <name evidence="5" type="ORF">GOODEAATRI_024404</name>
</gene>
<dbReference type="SUPFAM" id="SSF52540">
    <property type="entry name" value="P-loop containing nucleoside triphosphate hydrolases"/>
    <property type="match status" value="1"/>
</dbReference>
<dbReference type="InterPro" id="IPR027417">
    <property type="entry name" value="P-loop_NTPase"/>
</dbReference>
<evidence type="ECO:0000256" key="3">
    <source>
        <dbReference type="ARBA" id="ARBA00023054"/>
    </source>
</evidence>
<evidence type="ECO:0000256" key="4">
    <source>
        <dbReference type="SAM" id="Coils"/>
    </source>
</evidence>
<evidence type="ECO:0000256" key="1">
    <source>
        <dbReference type="ARBA" id="ARBA00010171"/>
    </source>
</evidence>
<dbReference type="PANTHER" id="PTHR45916:SF1">
    <property type="entry name" value="STRUCTURAL MAINTENANCE OF CHROMOSOMES PROTEIN 5"/>
    <property type="match status" value="1"/>
</dbReference>
<dbReference type="Proteomes" id="UP001476798">
    <property type="component" value="Unassembled WGS sequence"/>
</dbReference>
<dbReference type="EMBL" id="JAHRIO010062696">
    <property type="protein sequence ID" value="MEQ2179382.1"/>
    <property type="molecule type" value="Genomic_DNA"/>
</dbReference>
<keyword evidence="3 4" id="KW-0175">Coiled coil</keyword>
<comment type="caution">
    <text evidence="5">The sequence shown here is derived from an EMBL/GenBank/DDBJ whole genome shotgun (WGS) entry which is preliminary data.</text>
</comment>
<sequence length="359" mass="42611">MTRSSLQIDDIKQNLRLKQTEEEDHQKRISNTRRTIEDLKSELAKISDQPDVTPQINAVNVELRRIQMERAKIEEEKADLRRESDNITAESKMLERKLRDMNNMMNAKEEKLRGRHRDTHAALQWLRKNRQLFEGNVYEPMMLVVNVKNPDFAKYVENHISFHDLRAFVFQRKNDMEKFMTEVIEEPYLKVLYTTDERYTVKRSFYSNKISTSNSAVHPSQYLTITVDAEQKRQLEQQMNAFSNLPDTLDEVDAMLNEERSRAEDHVWQTSYETCYINPALDYLTFDHIFCPAFLQEEYDKYGIRIRVKFHSSTQLHELTPHHQSGGERSVSTMLYLMALQELNRCPFRVVDEINQVCF</sequence>
<protein>
    <recommendedName>
        <fullName evidence="2">Structural maintenance of chromosomes protein 5</fullName>
    </recommendedName>
</protein>
<evidence type="ECO:0000313" key="5">
    <source>
        <dbReference type="EMBL" id="MEQ2179382.1"/>
    </source>
</evidence>